<dbReference type="AlphaFoldDB" id="A0A8J3MXC7"/>
<dbReference type="Pfam" id="PF01609">
    <property type="entry name" value="DDE_Tnp_1"/>
    <property type="match status" value="1"/>
</dbReference>
<dbReference type="InterPro" id="IPR002559">
    <property type="entry name" value="Transposase_11"/>
</dbReference>
<dbReference type="GO" id="GO:0004803">
    <property type="term" value="F:transposase activity"/>
    <property type="evidence" value="ECO:0007669"/>
    <property type="project" value="InterPro"/>
</dbReference>
<dbReference type="EMBL" id="BNJF01000004">
    <property type="protein sequence ID" value="GHO48425.1"/>
    <property type="molecule type" value="Genomic_DNA"/>
</dbReference>
<organism evidence="3 4">
    <name type="scientific">Ktedonospora formicarum</name>
    <dbReference type="NCBI Taxonomy" id="2778364"/>
    <lineage>
        <taxon>Bacteria</taxon>
        <taxon>Bacillati</taxon>
        <taxon>Chloroflexota</taxon>
        <taxon>Ktedonobacteria</taxon>
        <taxon>Ktedonobacterales</taxon>
        <taxon>Ktedonobacteraceae</taxon>
        <taxon>Ktedonospora</taxon>
    </lineage>
</organism>
<dbReference type="PANTHER" id="PTHR30298:SF0">
    <property type="entry name" value="PROTEIN YBFL-RELATED"/>
    <property type="match status" value="1"/>
</dbReference>
<comment type="caution">
    <text evidence="3">The sequence shown here is derived from an EMBL/GenBank/DDBJ whole genome shotgun (WGS) entry which is preliminary data.</text>
</comment>
<dbReference type="PANTHER" id="PTHR30298">
    <property type="entry name" value="H REPEAT-ASSOCIATED PREDICTED TRANSPOSASE"/>
    <property type="match status" value="1"/>
</dbReference>
<sequence length="378" mass="42840">MEENDRRDLESLFAQVEDPRMERTKLHRLRDIIILAICGVVCGAEGWVEIEEFGNAKKAFFTDLLDLPNGIASHDTFGRVFALIDPKQFEASFIRWVQGISQTVKGVIAIDGKTLRRSHDQAAGKKALHLVSAWAVENRLVLAQLATEEKSNEMTAIPLLLEQLALKGCIVTIDAMGTQTKIAEQIIEQGGDYALALKDNHGDLFDEVKATFALAEKDGFAGPYWESDRQVEKGHGRLEIREQWTLSDPEILAYLDPEHLWKGLRGIGVVRAQRRMEHKTTKETRYFLLSFSSVKTFATAVRSHWGIENSLHWVLDIAFREDESRIRLGHADENLAVLRHISLNLLRQERSSRVGIHAKRLKAGWNDQYLLRVLDGVN</sequence>
<accession>A0A8J3MXC7</accession>
<dbReference type="GO" id="GO:0006313">
    <property type="term" value="P:DNA transposition"/>
    <property type="evidence" value="ECO:0007669"/>
    <property type="project" value="InterPro"/>
</dbReference>
<name>A0A8J3MXC7_9CHLR</name>
<dbReference type="InterPro" id="IPR032806">
    <property type="entry name" value="YbfD_N"/>
</dbReference>
<dbReference type="NCBIfam" id="NF033564">
    <property type="entry name" value="transpos_ISAs1"/>
    <property type="match status" value="1"/>
</dbReference>
<evidence type="ECO:0000313" key="3">
    <source>
        <dbReference type="EMBL" id="GHO48425.1"/>
    </source>
</evidence>
<dbReference type="InterPro" id="IPR047647">
    <property type="entry name" value="ISAs1_transpos"/>
</dbReference>
<reference evidence="3" key="1">
    <citation type="submission" date="2020-10" db="EMBL/GenBank/DDBJ databases">
        <title>Taxonomic study of unclassified bacteria belonging to the class Ktedonobacteria.</title>
        <authorList>
            <person name="Yabe S."/>
            <person name="Wang C.M."/>
            <person name="Zheng Y."/>
            <person name="Sakai Y."/>
            <person name="Cavaletti L."/>
            <person name="Monciardini P."/>
            <person name="Donadio S."/>
        </authorList>
    </citation>
    <scope>NUCLEOTIDE SEQUENCE</scope>
    <source>
        <strain evidence="3">SOSP1-1</strain>
    </source>
</reference>
<feature type="domain" description="Transposase IS4-like" evidence="1">
    <location>
        <begin position="105"/>
        <end position="345"/>
    </location>
</feature>
<proteinExistence type="predicted"/>
<evidence type="ECO:0000259" key="2">
    <source>
        <dbReference type="Pfam" id="PF13808"/>
    </source>
</evidence>
<dbReference type="RefSeq" id="WP_220197635.1">
    <property type="nucleotide sequence ID" value="NZ_BNJF01000004.1"/>
</dbReference>
<evidence type="ECO:0000313" key="4">
    <source>
        <dbReference type="Proteomes" id="UP000612362"/>
    </source>
</evidence>
<evidence type="ECO:0000259" key="1">
    <source>
        <dbReference type="Pfam" id="PF01609"/>
    </source>
</evidence>
<dbReference type="InterPro" id="IPR051698">
    <property type="entry name" value="Transposase_11-like"/>
</dbReference>
<gene>
    <name evidence="3" type="primary">ydcC</name>
    <name evidence="3" type="ORF">KSX_65880</name>
</gene>
<keyword evidence="4" id="KW-1185">Reference proteome</keyword>
<protein>
    <submittedName>
        <fullName evidence="3">H repeat-associated protein YdcC</fullName>
    </submittedName>
</protein>
<dbReference type="Pfam" id="PF13808">
    <property type="entry name" value="DDE_Tnp_1_assoc"/>
    <property type="match status" value="1"/>
</dbReference>
<dbReference type="GO" id="GO:0003677">
    <property type="term" value="F:DNA binding"/>
    <property type="evidence" value="ECO:0007669"/>
    <property type="project" value="InterPro"/>
</dbReference>
<feature type="domain" description="H repeat-associated protein N-terminal" evidence="2">
    <location>
        <begin position="12"/>
        <end position="97"/>
    </location>
</feature>
<dbReference type="Proteomes" id="UP000612362">
    <property type="component" value="Unassembled WGS sequence"/>
</dbReference>